<proteinExistence type="inferred from homology"/>
<evidence type="ECO:0000259" key="6">
    <source>
        <dbReference type="Pfam" id="PF02826"/>
    </source>
</evidence>
<dbReference type="GO" id="GO:0047545">
    <property type="term" value="F:(S)-2-hydroxyglutarate dehydrogenase activity"/>
    <property type="evidence" value="ECO:0007669"/>
    <property type="project" value="UniProtKB-ARBA"/>
</dbReference>
<evidence type="ECO:0000313" key="8">
    <source>
        <dbReference type="Proteomes" id="UP000675664"/>
    </source>
</evidence>
<evidence type="ECO:0000256" key="1">
    <source>
        <dbReference type="ARBA" id="ARBA00005854"/>
    </source>
</evidence>
<feature type="domain" description="D-isomer specific 2-hydroxyacid dehydrogenase catalytic" evidence="5">
    <location>
        <begin position="31"/>
        <end position="324"/>
    </location>
</feature>
<keyword evidence="8" id="KW-1185">Reference proteome</keyword>
<dbReference type="Pfam" id="PF00389">
    <property type="entry name" value="2-Hacid_dh"/>
    <property type="match status" value="1"/>
</dbReference>
<dbReference type="PANTHER" id="PTHR10996:SF283">
    <property type="entry name" value="GLYOXYLATE_HYDROXYPYRUVATE REDUCTASE B"/>
    <property type="match status" value="1"/>
</dbReference>
<dbReference type="AlphaFoldDB" id="A0A8J7W232"/>
<dbReference type="PROSITE" id="PS00671">
    <property type="entry name" value="D_2_HYDROXYACID_DH_3"/>
    <property type="match status" value="1"/>
</dbReference>
<protein>
    <submittedName>
        <fullName evidence="7">C-terminal binding protein</fullName>
    </submittedName>
</protein>
<dbReference type="InterPro" id="IPR050223">
    <property type="entry name" value="D-isomer_2-hydroxyacid_DH"/>
</dbReference>
<dbReference type="InterPro" id="IPR043322">
    <property type="entry name" value="CtBP"/>
</dbReference>
<organism evidence="7 8">
    <name type="scientific">Sinanaerobacter chloroacetimidivorans</name>
    <dbReference type="NCBI Taxonomy" id="2818044"/>
    <lineage>
        <taxon>Bacteria</taxon>
        <taxon>Bacillati</taxon>
        <taxon>Bacillota</taxon>
        <taxon>Clostridia</taxon>
        <taxon>Peptostreptococcales</taxon>
        <taxon>Anaerovoracaceae</taxon>
        <taxon>Sinanaerobacter</taxon>
    </lineage>
</organism>
<sequence>MSKVVYYNIDDTLNFENQKLKEWGVHDIELIEIKNGEDRDNPEAFLEAVKDADGVVVEFFQITSDVLARMKKTKIVALQAIGYSNVDIPAATENHICVTNSPGFCTEEVAIHTIGMMIDCVRKLTFLDRSVRNGKWDPLLGGKTFRMSGKTVGLVFFGSIPKYMIPILKAMQMNIVCYAPTKTKEYLEDFGVRKMDTLEQLLKESDFVSMHTPLIPGVTEHMMGAEQFRMMKESAYFINTARGKVVDEPALVKALKEGWIKGAAVDVIEDEANEKSDLFEIENCVITPHAAFVSEDSFAEARIIALKQLVERLHDNKVPKNLVNKEVADNMR</sequence>
<reference evidence="7" key="1">
    <citation type="submission" date="2021-04" db="EMBL/GenBank/DDBJ databases">
        <title>Sinoanaerobacter chloroacetimidivorans sp. nov., an obligate anaerobic bacterium isolated from anaerobic sludge.</title>
        <authorList>
            <person name="Bao Y."/>
        </authorList>
    </citation>
    <scope>NUCLEOTIDE SEQUENCE</scope>
    <source>
        <strain evidence="7">BAD-6</strain>
    </source>
</reference>
<keyword evidence="2 4" id="KW-0560">Oxidoreductase</keyword>
<dbReference type="GO" id="GO:0030267">
    <property type="term" value="F:glyoxylate reductase (NADPH) activity"/>
    <property type="evidence" value="ECO:0007669"/>
    <property type="project" value="TreeGrafter"/>
</dbReference>
<dbReference type="PANTHER" id="PTHR10996">
    <property type="entry name" value="2-HYDROXYACID DEHYDROGENASE-RELATED"/>
    <property type="match status" value="1"/>
</dbReference>
<dbReference type="InterPro" id="IPR006140">
    <property type="entry name" value="D-isomer_DH_NAD-bd"/>
</dbReference>
<dbReference type="GO" id="GO:0003714">
    <property type="term" value="F:transcription corepressor activity"/>
    <property type="evidence" value="ECO:0007669"/>
    <property type="project" value="InterPro"/>
</dbReference>
<dbReference type="SUPFAM" id="SSF51735">
    <property type="entry name" value="NAD(P)-binding Rossmann-fold domains"/>
    <property type="match status" value="1"/>
</dbReference>
<name>A0A8J7W232_9FIRM</name>
<evidence type="ECO:0000256" key="2">
    <source>
        <dbReference type="ARBA" id="ARBA00023002"/>
    </source>
</evidence>
<comment type="similarity">
    <text evidence="1 4">Belongs to the D-isomer specific 2-hydroxyacid dehydrogenase family.</text>
</comment>
<gene>
    <name evidence="7" type="ORF">KCX82_09355</name>
</gene>
<dbReference type="GO" id="GO:0006564">
    <property type="term" value="P:L-serine biosynthetic process"/>
    <property type="evidence" value="ECO:0007669"/>
    <property type="project" value="UniProtKB-ARBA"/>
</dbReference>
<dbReference type="InterPro" id="IPR029753">
    <property type="entry name" value="D-isomer_DH_CS"/>
</dbReference>
<dbReference type="InterPro" id="IPR036291">
    <property type="entry name" value="NAD(P)-bd_dom_sf"/>
</dbReference>
<dbReference type="EMBL" id="JAGSND010000005">
    <property type="protein sequence ID" value="MBR0598078.1"/>
    <property type="molecule type" value="Genomic_DNA"/>
</dbReference>
<evidence type="ECO:0000256" key="3">
    <source>
        <dbReference type="ARBA" id="ARBA00023027"/>
    </source>
</evidence>
<dbReference type="GO" id="GO:0004617">
    <property type="term" value="F:phosphoglycerate dehydrogenase activity"/>
    <property type="evidence" value="ECO:0007669"/>
    <property type="project" value="UniProtKB-ARBA"/>
</dbReference>
<dbReference type="GO" id="GO:0005829">
    <property type="term" value="C:cytosol"/>
    <property type="evidence" value="ECO:0007669"/>
    <property type="project" value="TreeGrafter"/>
</dbReference>
<evidence type="ECO:0000256" key="4">
    <source>
        <dbReference type="RuleBase" id="RU003719"/>
    </source>
</evidence>
<dbReference type="FunFam" id="3.40.50.720:FF:000041">
    <property type="entry name" value="D-3-phosphoglycerate dehydrogenase"/>
    <property type="match status" value="1"/>
</dbReference>
<dbReference type="Proteomes" id="UP000675664">
    <property type="component" value="Unassembled WGS sequence"/>
</dbReference>
<dbReference type="Gene3D" id="3.40.50.720">
    <property type="entry name" value="NAD(P)-binding Rossmann-like Domain"/>
    <property type="match status" value="2"/>
</dbReference>
<feature type="domain" description="D-isomer specific 2-hydroxyacid dehydrogenase NAD-binding" evidence="6">
    <location>
        <begin position="114"/>
        <end position="291"/>
    </location>
</feature>
<evidence type="ECO:0000259" key="5">
    <source>
        <dbReference type="Pfam" id="PF00389"/>
    </source>
</evidence>
<dbReference type="GO" id="GO:0016618">
    <property type="term" value="F:hydroxypyruvate reductase [NAD(P)H] activity"/>
    <property type="evidence" value="ECO:0007669"/>
    <property type="project" value="TreeGrafter"/>
</dbReference>
<keyword evidence="3" id="KW-0520">NAD</keyword>
<reference evidence="7" key="2">
    <citation type="submission" date="2021-04" db="EMBL/GenBank/DDBJ databases">
        <authorList>
            <person name="Liu J."/>
        </authorList>
    </citation>
    <scope>NUCLEOTIDE SEQUENCE</scope>
    <source>
        <strain evidence="7">BAD-6</strain>
    </source>
</reference>
<dbReference type="RefSeq" id="WP_227018209.1">
    <property type="nucleotide sequence ID" value="NZ_JAGSND010000005.1"/>
</dbReference>
<dbReference type="Pfam" id="PF02826">
    <property type="entry name" value="2-Hacid_dh_C"/>
    <property type="match status" value="1"/>
</dbReference>
<dbReference type="SUPFAM" id="SSF52283">
    <property type="entry name" value="Formate/glycerate dehydrogenase catalytic domain-like"/>
    <property type="match status" value="1"/>
</dbReference>
<accession>A0A8J7W232</accession>
<dbReference type="InterPro" id="IPR006139">
    <property type="entry name" value="D-isomer_2_OHA_DH_cat_dom"/>
</dbReference>
<dbReference type="CDD" id="cd05299">
    <property type="entry name" value="CtBP_dh"/>
    <property type="match status" value="1"/>
</dbReference>
<dbReference type="GO" id="GO:0051287">
    <property type="term" value="F:NAD binding"/>
    <property type="evidence" value="ECO:0007669"/>
    <property type="project" value="InterPro"/>
</dbReference>
<comment type="caution">
    <text evidence="7">The sequence shown here is derived from an EMBL/GenBank/DDBJ whole genome shotgun (WGS) entry which is preliminary data.</text>
</comment>
<evidence type="ECO:0000313" key="7">
    <source>
        <dbReference type="EMBL" id="MBR0598078.1"/>
    </source>
</evidence>